<dbReference type="GO" id="GO:1990229">
    <property type="term" value="C:iron-sulfur cluster assembly complex"/>
    <property type="evidence" value="ECO:0007669"/>
    <property type="project" value="UniProtKB-ARBA"/>
</dbReference>
<dbReference type="InterPro" id="IPR050961">
    <property type="entry name" value="BolA/IbaG_stress_morph_reg"/>
</dbReference>
<dbReference type="InterPro" id="IPR002634">
    <property type="entry name" value="BolA"/>
</dbReference>
<accession>A0A7M7RAF3</accession>
<dbReference type="EnsemblMetazoa" id="XM_624341">
    <property type="protein sequence ID" value="XP_624344"/>
    <property type="gene ID" value="LOC551959"/>
</dbReference>
<gene>
    <name evidence="5" type="primary">LOC551959</name>
</gene>
<protein>
    <submittedName>
        <fullName evidence="5">Uncharacterized protein LOC551959</fullName>
    </submittedName>
</protein>
<dbReference type="AlphaFoldDB" id="A0A7M7RAF3"/>
<comment type="similarity">
    <text evidence="1 2">Belongs to the BolA/IbaG family.</text>
</comment>
<evidence type="ECO:0000256" key="2">
    <source>
        <dbReference type="RuleBase" id="RU003860"/>
    </source>
</evidence>
<evidence type="ECO:0000256" key="1">
    <source>
        <dbReference type="ARBA" id="ARBA00005578"/>
    </source>
</evidence>
<dbReference type="OrthoDB" id="4983at2759"/>
<proteinExistence type="inferred from homology"/>
<keyword evidence="4" id="KW-1185">Reference proteome</keyword>
<dbReference type="SUPFAM" id="SSF82657">
    <property type="entry name" value="BolA-like"/>
    <property type="match status" value="1"/>
</dbReference>
<dbReference type="InterPro" id="IPR036065">
    <property type="entry name" value="BolA-like_sf"/>
</dbReference>
<dbReference type="Pfam" id="PF01722">
    <property type="entry name" value="BolA"/>
    <property type="match status" value="1"/>
</dbReference>
<sequence length="131" mass="14937">MYKTFMILKKNYRNATILLRGISIMTQNNPIELSIKKKLIDFLNPSYIEVINESYMHNVSKGSETHFKVIVVSDLFKDKPLIKRHQMINKLLEAELQGGVHALSIVAKTSDQWKDKCNISPSPVCRGGFGK</sequence>
<reference evidence="3" key="1">
    <citation type="submission" date="2021-01" db="UniProtKB">
        <authorList>
            <consortium name="EnsemblMetazoa"/>
        </authorList>
    </citation>
    <scope>IDENTIFICATION</scope>
    <source>
        <strain evidence="3">DH4</strain>
    </source>
</reference>
<evidence type="ECO:0000313" key="4">
    <source>
        <dbReference type="Proteomes" id="UP000005203"/>
    </source>
</evidence>
<evidence type="ECO:0000313" key="5">
    <source>
        <dbReference type="RefSeq" id="XP_624344.3"/>
    </source>
</evidence>
<dbReference type="GeneID" id="551959"/>
<dbReference type="KEGG" id="ame:551959"/>
<name>A0A7M7RAF3_APIME</name>
<dbReference type="Proteomes" id="UP000005203">
    <property type="component" value="Linkage group LG9"/>
</dbReference>
<reference evidence="5" key="2">
    <citation type="submission" date="2025-04" db="UniProtKB">
        <authorList>
            <consortium name="RefSeq"/>
        </authorList>
    </citation>
    <scope>IDENTIFICATION</scope>
    <source>
        <strain evidence="5">DH4</strain>
        <tissue evidence="5">Whole body</tissue>
    </source>
</reference>
<dbReference type="RefSeq" id="XP_624344.3">
    <property type="nucleotide sequence ID" value="XM_624341.5"/>
</dbReference>
<organism evidence="3">
    <name type="scientific">Apis mellifera</name>
    <name type="common">Honeybee</name>
    <dbReference type="NCBI Taxonomy" id="7460"/>
    <lineage>
        <taxon>Eukaryota</taxon>
        <taxon>Metazoa</taxon>
        <taxon>Ecdysozoa</taxon>
        <taxon>Arthropoda</taxon>
        <taxon>Hexapoda</taxon>
        <taxon>Insecta</taxon>
        <taxon>Pterygota</taxon>
        <taxon>Neoptera</taxon>
        <taxon>Endopterygota</taxon>
        <taxon>Hymenoptera</taxon>
        <taxon>Apocrita</taxon>
        <taxon>Aculeata</taxon>
        <taxon>Apoidea</taxon>
        <taxon>Anthophila</taxon>
        <taxon>Apidae</taxon>
        <taxon>Apis</taxon>
    </lineage>
</organism>
<dbReference type="GO" id="GO:0005739">
    <property type="term" value="C:mitochondrion"/>
    <property type="evidence" value="ECO:0007669"/>
    <property type="project" value="TreeGrafter"/>
</dbReference>
<evidence type="ECO:0000313" key="3">
    <source>
        <dbReference type="EnsemblMetazoa" id="XP_624344"/>
    </source>
</evidence>
<dbReference type="Gene3D" id="3.30.300.90">
    <property type="entry name" value="BolA-like"/>
    <property type="match status" value="1"/>
</dbReference>
<dbReference type="FunFam" id="3.30.300.90:FF:000001">
    <property type="entry name" value="Transcriptional regulator BolA"/>
    <property type="match status" value="1"/>
</dbReference>
<dbReference type="PANTHER" id="PTHR46229">
    <property type="entry name" value="BOLA TRANSCRIPTION REGULATOR"/>
    <property type="match status" value="1"/>
</dbReference>
<dbReference type="PANTHER" id="PTHR46229:SF2">
    <property type="entry name" value="BOLA-LIKE PROTEIN 1"/>
    <property type="match status" value="1"/>
</dbReference>
<accession>A0A8B9B4I3</accession>